<dbReference type="SUPFAM" id="SSF53335">
    <property type="entry name" value="S-adenosyl-L-methionine-dependent methyltransferases"/>
    <property type="match status" value="1"/>
</dbReference>
<proteinExistence type="predicted"/>
<name>A0A417Y3R1_9ACTN</name>
<dbReference type="EMBL" id="QXGH01000014">
    <property type="protein sequence ID" value="RHW27201.1"/>
    <property type="molecule type" value="Genomic_DNA"/>
</dbReference>
<accession>A0A417Y3R1</accession>
<organism evidence="2 3">
    <name type="scientific">Nocardioides immobilis</name>
    <dbReference type="NCBI Taxonomy" id="2049295"/>
    <lineage>
        <taxon>Bacteria</taxon>
        <taxon>Bacillati</taxon>
        <taxon>Actinomycetota</taxon>
        <taxon>Actinomycetes</taxon>
        <taxon>Propionibacteriales</taxon>
        <taxon>Nocardioidaceae</taxon>
        <taxon>Nocardioides</taxon>
    </lineage>
</organism>
<dbReference type="CDD" id="cd02440">
    <property type="entry name" value="AdoMet_MTases"/>
    <property type="match status" value="1"/>
</dbReference>
<keyword evidence="2" id="KW-0489">Methyltransferase</keyword>
<keyword evidence="3" id="KW-1185">Reference proteome</keyword>
<dbReference type="OrthoDB" id="9795634at2"/>
<dbReference type="GO" id="GO:0032259">
    <property type="term" value="P:methylation"/>
    <property type="evidence" value="ECO:0007669"/>
    <property type="project" value="UniProtKB-KW"/>
</dbReference>
<feature type="domain" description="Methyltransferase type 11" evidence="1">
    <location>
        <begin position="53"/>
        <end position="144"/>
    </location>
</feature>
<evidence type="ECO:0000259" key="1">
    <source>
        <dbReference type="Pfam" id="PF08241"/>
    </source>
</evidence>
<dbReference type="Proteomes" id="UP000283644">
    <property type="component" value="Unassembled WGS sequence"/>
</dbReference>
<evidence type="ECO:0000313" key="3">
    <source>
        <dbReference type="Proteomes" id="UP000283644"/>
    </source>
</evidence>
<keyword evidence="2" id="KW-0808">Transferase</keyword>
<dbReference type="InterPro" id="IPR029063">
    <property type="entry name" value="SAM-dependent_MTases_sf"/>
</dbReference>
<dbReference type="AlphaFoldDB" id="A0A417Y3R1"/>
<gene>
    <name evidence="2" type="ORF">D0Z08_11115</name>
</gene>
<reference evidence="2 3" key="1">
    <citation type="submission" date="2018-09" db="EMBL/GenBank/DDBJ databases">
        <title>Genome sequencing of Nocardioides immobilis CCTCC AB 2017083 for comparison to Nocardioides silvaticus.</title>
        <authorList>
            <person name="Li C."/>
            <person name="Wang G."/>
        </authorList>
    </citation>
    <scope>NUCLEOTIDE SEQUENCE [LARGE SCALE GENOMIC DNA]</scope>
    <source>
        <strain evidence="2 3">CCTCC AB 2017083</strain>
    </source>
</reference>
<dbReference type="Pfam" id="PF08241">
    <property type="entry name" value="Methyltransf_11"/>
    <property type="match status" value="1"/>
</dbReference>
<evidence type="ECO:0000313" key="2">
    <source>
        <dbReference type="EMBL" id="RHW27201.1"/>
    </source>
</evidence>
<dbReference type="GO" id="GO:0008757">
    <property type="term" value="F:S-adenosylmethionine-dependent methyltransferase activity"/>
    <property type="evidence" value="ECO:0007669"/>
    <property type="project" value="InterPro"/>
</dbReference>
<sequence>MVGRPRRCHDRRVGVFDVAADAYVRFMGRFSAPLSGPFAEVGLAGVDRSARVLDVGCGPGMLTCELVRRQGASRVSAIDPVESFVRATAASYPGVDVRGGTAEDLPYADDTFGATLAQLVVHFMRDPAAGVREMARVTVPGGRVSACVWDHAGGRGALSGFWRVVQRCDPEAEGEATLAGSTAGDLTRLFVDAGLREVDETLLEVRREFATFEEWWQPFTLGVGPAGAYVRGLNQIERVGLEGALREEHGDGPVTIQAGAWTATGVV</sequence>
<protein>
    <submittedName>
        <fullName evidence="2">SAM-dependent methyltransferase</fullName>
    </submittedName>
</protein>
<dbReference type="InterPro" id="IPR013216">
    <property type="entry name" value="Methyltransf_11"/>
</dbReference>
<comment type="caution">
    <text evidence="2">The sequence shown here is derived from an EMBL/GenBank/DDBJ whole genome shotgun (WGS) entry which is preliminary data.</text>
</comment>
<dbReference type="Gene3D" id="3.40.50.150">
    <property type="entry name" value="Vaccinia Virus protein VP39"/>
    <property type="match status" value="1"/>
</dbReference>
<dbReference type="PANTHER" id="PTHR43591:SF24">
    <property type="entry name" value="2-METHOXY-6-POLYPRENYL-1,4-BENZOQUINOL METHYLASE, MITOCHONDRIAL"/>
    <property type="match status" value="1"/>
</dbReference>
<dbReference type="PANTHER" id="PTHR43591">
    <property type="entry name" value="METHYLTRANSFERASE"/>
    <property type="match status" value="1"/>
</dbReference>